<evidence type="ECO:0000313" key="1">
    <source>
        <dbReference type="EMBL" id="MDE1206388.1"/>
    </source>
</evidence>
<dbReference type="EMBL" id="JAIWJY010000003">
    <property type="protein sequence ID" value="MDE1206388.1"/>
    <property type="molecule type" value="Genomic_DNA"/>
</dbReference>
<dbReference type="AlphaFoldDB" id="A0A9X4ENI9"/>
<keyword evidence="2" id="KW-1185">Reference proteome</keyword>
<proteinExistence type="predicted"/>
<gene>
    <name evidence="1" type="ORF">LCI24_06210</name>
</gene>
<comment type="caution">
    <text evidence="1">The sequence shown here is derived from an EMBL/GenBank/DDBJ whole genome shotgun (WGS) entry which is preliminary data.</text>
</comment>
<protein>
    <submittedName>
        <fullName evidence="1">Uncharacterized protein</fullName>
    </submittedName>
</protein>
<dbReference type="Proteomes" id="UP001149303">
    <property type="component" value="Unassembled WGS sequence"/>
</dbReference>
<sequence>MNKLSYEKSFERLIRNIKVEQKGKVVGVFAPRKEMKPTHFYITTGDTIVPSNSEVMLYIKIGDSIEKNKLDNNISIFRNDSLLKKTWIYKIPQKYREDTRFPKEWKDKWLDATIKK</sequence>
<name>A0A9X4ENI9_9FLAO</name>
<organism evidence="1 2">
    <name type="scientific">Tenacibaculum larymnensis</name>
    <dbReference type="NCBI Taxonomy" id="2878201"/>
    <lineage>
        <taxon>Bacteria</taxon>
        <taxon>Pseudomonadati</taxon>
        <taxon>Bacteroidota</taxon>
        <taxon>Flavobacteriia</taxon>
        <taxon>Flavobacteriales</taxon>
        <taxon>Flavobacteriaceae</taxon>
        <taxon>Tenacibaculum</taxon>
    </lineage>
</organism>
<accession>A0A9X4ENI9</accession>
<reference evidence="1" key="1">
    <citation type="submission" date="2021-09" db="EMBL/GenBank/DDBJ databases">
        <authorList>
            <person name="Smyrli M."/>
        </authorList>
    </citation>
    <scope>NUCLEOTIDE SEQUENCE</scope>
    <source>
        <strain evidence="1">LAR25</strain>
    </source>
</reference>
<evidence type="ECO:0000313" key="2">
    <source>
        <dbReference type="Proteomes" id="UP001149303"/>
    </source>
</evidence>